<protein>
    <submittedName>
        <fullName evidence="11">Uncharacterized protein LOC108741247</fullName>
    </submittedName>
</protein>
<evidence type="ECO:0000256" key="2">
    <source>
        <dbReference type="ARBA" id="ARBA00022622"/>
    </source>
</evidence>
<dbReference type="AlphaFoldDB" id="A0A1W4XGK3"/>
<gene>
    <name evidence="11" type="primary">LOC108741247</name>
</gene>
<evidence type="ECO:0000256" key="1">
    <source>
        <dbReference type="ARBA" id="ARBA00004589"/>
    </source>
</evidence>
<dbReference type="GeneID" id="108741247"/>
<name>A0A1W4XGK3_AGRPL</name>
<evidence type="ECO:0000256" key="5">
    <source>
        <dbReference type="ARBA" id="ARBA00022989"/>
    </source>
</evidence>
<keyword evidence="7" id="KW-0449">Lipoprotein</keyword>
<keyword evidence="6 8" id="KW-0472">Membrane</keyword>
<organism evidence="10 11">
    <name type="scientific">Agrilus planipennis</name>
    <name type="common">Emerald ash borer</name>
    <name type="synonym">Agrilus marcopoli</name>
    <dbReference type="NCBI Taxonomy" id="224129"/>
    <lineage>
        <taxon>Eukaryota</taxon>
        <taxon>Metazoa</taxon>
        <taxon>Ecdysozoa</taxon>
        <taxon>Arthropoda</taxon>
        <taxon>Hexapoda</taxon>
        <taxon>Insecta</taxon>
        <taxon>Pterygota</taxon>
        <taxon>Neoptera</taxon>
        <taxon>Endopterygota</taxon>
        <taxon>Coleoptera</taxon>
        <taxon>Polyphaga</taxon>
        <taxon>Elateriformia</taxon>
        <taxon>Buprestoidea</taxon>
        <taxon>Buprestidae</taxon>
        <taxon>Agrilinae</taxon>
        <taxon>Agrilus</taxon>
    </lineage>
</organism>
<evidence type="ECO:0000313" key="10">
    <source>
        <dbReference type="Proteomes" id="UP000192223"/>
    </source>
</evidence>
<dbReference type="Proteomes" id="UP000192223">
    <property type="component" value="Unplaced"/>
</dbReference>
<reference evidence="11" key="1">
    <citation type="submission" date="2025-08" db="UniProtKB">
        <authorList>
            <consortium name="RefSeq"/>
        </authorList>
    </citation>
    <scope>IDENTIFICATION</scope>
    <source>
        <tissue evidence="11">Entire body</tissue>
    </source>
</reference>
<evidence type="ECO:0000256" key="4">
    <source>
        <dbReference type="ARBA" id="ARBA00022729"/>
    </source>
</evidence>
<evidence type="ECO:0000256" key="8">
    <source>
        <dbReference type="SAM" id="Phobius"/>
    </source>
</evidence>
<keyword evidence="10" id="KW-1185">Reference proteome</keyword>
<keyword evidence="2" id="KW-0336">GPI-anchor</keyword>
<proteinExistence type="predicted"/>
<feature type="signal peptide" evidence="9">
    <location>
        <begin position="1"/>
        <end position="17"/>
    </location>
</feature>
<evidence type="ECO:0000256" key="9">
    <source>
        <dbReference type="SAM" id="SignalP"/>
    </source>
</evidence>
<keyword evidence="5 8" id="KW-1133">Transmembrane helix</keyword>
<evidence type="ECO:0000256" key="7">
    <source>
        <dbReference type="ARBA" id="ARBA00023288"/>
    </source>
</evidence>
<accession>A0A1W4XGK3</accession>
<comment type="subcellular location">
    <subcellularLocation>
        <location evidence="1">Membrane</location>
        <topology evidence="1">Lipid-anchor</topology>
        <topology evidence="1">GPI-anchor</topology>
    </subcellularLocation>
</comment>
<keyword evidence="3 8" id="KW-0812">Transmembrane</keyword>
<sequence length="248" mass="29268">MWVVVFSLVLLCDSVFSLSCYRCNSTGYNGNDCIDPINKNTFRPEDCSNTAVQDSFWDRWNIFSRIIDNTTDTQGTQKKEMERFFWPNATKFDWNRWNIFSKLIDNYTDEVSDTDKEQMGKFFWPNAQNFDWNRWKTFSNLVESFNDTYATEARDMERFFWLKRGNSRRYQCVTVEKLYGNTRTVERYCNVKNKFTNHCTRLSNQAGTGSYAVTQCLLCEYDGCNSSVSYTLSFTLGFFVLFICAVVY</sequence>
<feature type="chain" id="PRO_5010742891" evidence="9">
    <location>
        <begin position="18"/>
        <end position="248"/>
    </location>
</feature>
<dbReference type="InParanoid" id="A0A1W4XGK3"/>
<feature type="transmembrane region" description="Helical" evidence="8">
    <location>
        <begin position="228"/>
        <end position="247"/>
    </location>
</feature>
<evidence type="ECO:0000313" key="11">
    <source>
        <dbReference type="RefSeq" id="XP_018331480.1"/>
    </source>
</evidence>
<dbReference type="InterPro" id="IPR050975">
    <property type="entry name" value="Sleep_regulator"/>
</dbReference>
<keyword evidence="4 9" id="KW-0732">Signal</keyword>
<dbReference type="PANTHER" id="PTHR33562">
    <property type="entry name" value="ATILLA, ISOFORM B-RELATED-RELATED"/>
    <property type="match status" value="1"/>
</dbReference>
<evidence type="ECO:0000256" key="3">
    <source>
        <dbReference type="ARBA" id="ARBA00022692"/>
    </source>
</evidence>
<evidence type="ECO:0000256" key="6">
    <source>
        <dbReference type="ARBA" id="ARBA00023136"/>
    </source>
</evidence>
<keyword evidence="2" id="KW-0325">Glycoprotein</keyword>
<dbReference type="GO" id="GO:0098552">
    <property type="term" value="C:side of membrane"/>
    <property type="evidence" value="ECO:0007669"/>
    <property type="project" value="UniProtKB-KW"/>
</dbReference>
<dbReference type="KEGG" id="apln:108741247"/>
<dbReference type="RefSeq" id="XP_018331480.1">
    <property type="nucleotide sequence ID" value="XM_018475978.1"/>
</dbReference>